<name>A0A5N5JSM7_9ROSI</name>
<protein>
    <submittedName>
        <fullName evidence="2">Uncharacterized protein</fullName>
    </submittedName>
</protein>
<comment type="caution">
    <text evidence="2">The sequence shown here is derived from an EMBL/GenBank/DDBJ whole genome shotgun (WGS) entry which is preliminary data.</text>
</comment>
<reference evidence="3" key="1">
    <citation type="journal article" date="2019" name="Gigascience">
        <title>De novo genome assembly of the endangered Acer yangbiense, a plant species with extremely small populations endemic to Yunnan Province, China.</title>
        <authorList>
            <person name="Yang J."/>
            <person name="Wariss H.M."/>
            <person name="Tao L."/>
            <person name="Zhang R."/>
            <person name="Yun Q."/>
            <person name="Hollingsworth P."/>
            <person name="Dao Z."/>
            <person name="Luo G."/>
            <person name="Guo H."/>
            <person name="Ma Y."/>
            <person name="Sun W."/>
        </authorList>
    </citation>
    <scope>NUCLEOTIDE SEQUENCE [LARGE SCALE GENOMIC DNA]</scope>
    <source>
        <strain evidence="3">cv. br00</strain>
    </source>
</reference>
<keyword evidence="1" id="KW-1133">Transmembrane helix</keyword>
<evidence type="ECO:0000313" key="3">
    <source>
        <dbReference type="Proteomes" id="UP000326939"/>
    </source>
</evidence>
<evidence type="ECO:0000313" key="2">
    <source>
        <dbReference type="EMBL" id="KAB5520470.1"/>
    </source>
</evidence>
<dbReference type="EMBL" id="VDCV01000016">
    <property type="protein sequence ID" value="KAB5520470.1"/>
    <property type="molecule type" value="Genomic_DNA"/>
</dbReference>
<organism evidence="2 3">
    <name type="scientific">Salix brachista</name>
    <dbReference type="NCBI Taxonomy" id="2182728"/>
    <lineage>
        <taxon>Eukaryota</taxon>
        <taxon>Viridiplantae</taxon>
        <taxon>Streptophyta</taxon>
        <taxon>Embryophyta</taxon>
        <taxon>Tracheophyta</taxon>
        <taxon>Spermatophyta</taxon>
        <taxon>Magnoliopsida</taxon>
        <taxon>eudicotyledons</taxon>
        <taxon>Gunneridae</taxon>
        <taxon>Pentapetalae</taxon>
        <taxon>rosids</taxon>
        <taxon>fabids</taxon>
        <taxon>Malpighiales</taxon>
        <taxon>Salicaceae</taxon>
        <taxon>Saliceae</taxon>
        <taxon>Salix</taxon>
    </lineage>
</organism>
<proteinExistence type="predicted"/>
<sequence>MSMMQRLNLPNPLRFVINGSSRMAIPSTSQPPLHQPHNIHGSFHVTKFLSLVSISWNSLNLLPKGLSVMVLEFVLLLLQVAMAYMRVGSLKELDIAARL</sequence>
<keyword evidence="3" id="KW-1185">Reference proteome</keyword>
<accession>A0A5N5JSM7</accession>
<feature type="transmembrane region" description="Helical" evidence="1">
    <location>
        <begin position="66"/>
        <end position="85"/>
    </location>
</feature>
<keyword evidence="1" id="KW-0472">Membrane</keyword>
<evidence type="ECO:0000256" key="1">
    <source>
        <dbReference type="SAM" id="Phobius"/>
    </source>
</evidence>
<keyword evidence="1" id="KW-0812">Transmembrane</keyword>
<dbReference type="AlphaFoldDB" id="A0A5N5JSM7"/>
<gene>
    <name evidence="2" type="ORF">DKX38_024789</name>
</gene>
<dbReference type="Proteomes" id="UP000326939">
    <property type="component" value="Chromosome 16"/>
</dbReference>